<gene>
    <name evidence="1" type="ordered locus">Halhy_3623</name>
</gene>
<dbReference type="AlphaFoldDB" id="F4KYT3"/>
<reference key="2">
    <citation type="submission" date="2011-04" db="EMBL/GenBank/DDBJ databases">
        <title>Complete sequence of chromosome of Haliscomenobacter hydrossis DSM 1100.</title>
        <authorList>
            <consortium name="US DOE Joint Genome Institute (JGI-PGF)"/>
            <person name="Lucas S."/>
            <person name="Han J."/>
            <person name="Lapidus A."/>
            <person name="Bruce D."/>
            <person name="Goodwin L."/>
            <person name="Pitluck S."/>
            <person name="Peters L."/>
            <person name="Kyrpides N."/>
            <person name="Mavromatis K."/>
            <person name="Ivanova N."/>
            <person name="Ovchinnikova G."/>
            <person name="Pagani I."/>
            <person name="Daligault H."/>
            <person name="Detter J.C."/>
            <person name="Han C."/>
            <person name="Land M."/>
            <person name="Hauser L."/>
            <person name="Markowitz V."/>
            <person name="Cheng J.-F."/>
            <person name="Hugenholtz P."/>
            <person name="Woyke T."/>
            <person name="Wu D."/>
            <person name="Verbarg S."/>
            <person name="Frueling A."/>
            <person name="Brambilla E."/>
            <person name="Klenk H.-P."/>
            <person name="Eisen J.A."/>
        </authorList>
    </citation>
    <scope>NUCLEOTIDE SEQUENCE</scope>
    <source>
        <strain>DSM 1100</strain>
    </source>
</reference>
<keyword evidence="2" id="KW-1185">Reference proteome</keyword>
<evidence type="ECO:0000313" key="2">
    <source>
        <dbReference type="Proteomes" id="UP000008461"/>
    </source>
</evidence>
<dbReference type="STRING" id="760192.Halhy_3623"/>
<sequence length="100" mass="11418">MDNFDLSRNLMCSCSKMKNIYTSRPITTVDHKFLSSFDSIVCLKNGFSKQAKYFYICLLVNLALDQNPDFLICWVRKQLHFKGASFNFGVKSVVAEMSSA</sequence>
<dbReference type="EMBL" id="CP002691">
    <property type="protein sequence ID" value="AEE51475.1"/>
    <property type="molecule type" value="Genomic_DNA"/>
</dbReference>
<reference evidence="1 2" key="1">
    <citation type="journal article" date="2011" name="Stand. Genomic Sci.">
        <title>Complete genome sequence of Haliscomenobacter hydrossis type strain (O).</title>
        <authorList>
            <consortium name="US DOE Joint Genome Institute (JGI-PGF)"/>
            <person name="Daligault H."/>
            <person name="Lapidus A."/>
            <person name="Zeytun A."/>
            <person name="Nolan M."/>
            <person name="Lucas S."/>
            <person name="Del Rio T.G."/>
            <person name="Tice H."/>
            <person name="Cheng J.F."/>
            <person name="Tapia R."/>
            <person name="Han C."/>
            <person name="Goodwin L."/>
            <person name="Pitluck S."/>
            <person name="Liolios K."/>
            <person name="Pagani I."/>
            <person name="Ivanova N."/>
            <person name="Huntemann M."/>
            <person name="Mavromatis K."/>
            <person name="Mikhailova N."/>
            <person name="Pati A."/>
            <person name="Chen A."/>
            <person name="Palaniappan K."/>
            <person name="Land M."/>
            <person name="Hauser L."/>
            <person name="Brambilla E.M."/>
            <person name="Rohde M."/>
            <person name="Verbarg S."/>
            <person name="Goker M."/>
            <person name="Bristow J."/>
            <person name="Eisen J.A."/>
            <person name="Markowitz V."/>
            <person name="Hugenholtz P."/>
            <person name="Kyrpides N.C."/>
            <person name="Klenk H.P."/>
            <person name="Woyke T."/>
        </authorList>
    </citation>
    <scope>NUCLEOTIDE SEQUENCE [LARGE SCALE GENOMIC DNA]</scope>
    <source>
        <strain evidence="2">ATCC 27775 / DSM 1100 / LMG 10767 / O</strain>
    </source>
</reference>
<evidence type="ECO:0000313" key="1">
    <source>
        <dbReference type="EMBL" id="AEE51475.1"/>
    </source>
</evidence>
<accession>F4KYT3</accession>
<organism evidence="1 2">
    <name type="scientific">Haliscomenobacter hydrossis (strain ATCC 27775 / DSM 1100 / LMG 10767 / O)</name>
    <dbReference type="NCBI Taxonomy" id="760192"/>
    <lineage>
        <taxon>Bacteria</taxon>
        <taxon>Pseudomonadati</taxon>
        <taxon>Bacteroidota</taxon>
        <taxon>Saprospiria</taxon>
        <taxon>Saprospirales</taxon>
        <taxon>Haliscomenobacteraceae</taxon>
        <taxon>Haliscomenobacter</taxon>
    </lineage>
</organism>
<dbReference type="HOGENOM" id="CLU_2301895_0_0_10"/>
<proteinExistence type="predicted"/>
<name>F4KYT3_HALH1</name>
<dbReference type="KEGG" id="hhy:Halhy_3623"/>
<dbReference type="Proteomes" id="UP000008461">
    <property type="component" value="Chromosome"/>
</dbReference>
<protein>
    <submittedName>
        <fullName evidence="1">Uncharacterized protein</fullName>
    </submittedName>
</protein>